<evidence type="ECO:0000313" key="1">
    <source>
        <dbReference type="EMBL" id="SFA39673.1"/>
    </source>
</evidence>
<proteinExistence type="predicted"/>
<reference evidence="2" key="1">
    <citation type="submission" date="2016-10" db="EMBL/GenBank/DDBJ databases">
        <authorList>
            <person name="Varghese N."/>
            <person name="Submissions S."/>
        </authorList>
    </citation>
    <scope>NUCLEOTIDE SEQUENCE [LARGE SCALE GENOMIC DNA]</scope>
    <source>
        <strain evidence="2">DSM 18130</strain>
    </source>
</reference>
<dbReference type="AlphaFoldDB" id="A0A1I0SJQ8"/>
<dbReference type="STRING" id="332999.SAMN04488511_101498"/>
<dbReference type="EMBL" id="FOJM01000001">
    <property type="protein sequence ID" value="SFA39673.1"/>
    <property type="molecule type" value="Genomic_DNA"/>
</dbReference>
<organism evidence="1 2">
    <name type="scientific">Pedobacter suwonensis</name>
    <dbReference type="NCBI Taxonomy" id="332999"/>
    <lineage>
        <taxon>Bacteria</taxon>
        <taxon>Pseudomonadati</taxon>
        <taxon>Bacteroidota</taxon>
        <taxon>Sphingobacteriia</taxon>
        <taxon>Sphingobacteriales</taxon>
        <taxon>Sphingobacteriaceae</taxon>
        <taxon>Pedobacter</taxon>
    </lineage>
</organism>
<sequence length="119" mass="13716">MNKFSLMALTTHTPYPEQTWAPDNHYYRHHFLESIPACNEGDRDMTFIVRDGTDLLLFAQSAARFWKSAGNCPTLLKERCVPEMGTVLPHLIMCPDKKRKVILEPKNSYTFCDISAGWH</sequence>
<dbReference type="RefSeq" id="WP_090979864.1">
    <property type="nucleotide sequence ID" value="NZ_FOJM01000001.1"/>
</dbReference>
<dbReference type="OrthoDB" id="772641at2"/>
<keyword evidence="2" id="KW-1185">Reference proteome</keyword>
<gene>
    <name evidence="1" type="ORF">SAMN04488511_101498</name>
</gene>
<name>A0A1I0SJQ8_9SPHI</name>
<protein>
    <submittedName>
        <fullName evidence="1">Uncharacterized protein</fullName>
    </submittedName>
</protein>
<accession>A0A1I0SJQ8</accession>
<evidence type="ECO:0000313" key="2">
    <source>
        <dbReference type="Proteomes" id="UP000198836"/>
    </source>
</evidence>
<dbReference type="Proteomes" id="UP000198836">
    <property type="component" value="Unassembled WGS sequence"/>
</dbReference>